<accession>A0A165G0N7</accession>
<dbReference type="Pfam" id="PF12937">
    <property type="entry name" value="F-box-like"/>
    <property type="match status" value="1"/>
</dbReference>
<protein>
    <recommendedName>
        <fullName evidence="1">F-box domain-containing protein</fullName>
    </recommendedName>
</protein>
<dbReference type="Proteomes" id="UP000077266">
    <property type="component" value="Unassembled WGS sequence"/>
</dbReference>
<dbReference type="EMBL" id="KV426063">
    <property type="protein sequence ID" value="KZV89812.1"/>
    <property type="molecule type" value="Genomic_DNA"/>
</dbReference>
<dbReference type="InterPro" id="IPR036047">
    <property type="entry name" value="F-box-like_dom_sf"/>
</dbReference>
<dbReference type="OrthoDB" id="5351126at2759"/>
<evidence type="ECO:0000313" key="3">
    <source>
        <dbReference type="Proteomes" id="UP000077266"/>
    </source>
</evidence>
<evidence type="ECO:0000313" key="2">
    <source>
        <dbReference type="EMBL" id="KZV89812.1"/>
    </source>
</evidence>
<evidence type="ECO:0000259" key="1">
    <source>
        <dbReference type="PROSITE" id="PS50181"/>
    </source>
</evidence>
<dbReference type="PROSITE" id="PS50181">
    <property type="entry name" value="FBOX"/>
    <property type="match status" value="1"/>
</dbReference>
<sequence>MRSLPVELYTEILLYLDRSELAAVSASTKTLQTLATPLLYRHIVFQKNSSIEQIVRLLTTLDNCTHAIAPLIQRLELDWTGRSDRAATIASGLSIDLPRMAGLTYLAVSPALDIFTWAFDDVTMPALLEFHLASWFKLDRGFLARHPRLKRLSLGKSNGGSPPFVDPMPQGLEYLRMSSATRALTLLERLPHGKDAKLARFDLGVSSTRESYPRRERLEILRLIEDEFPTCLQVNIFGQHAKSLLDDPRAPSIDHVARVGVPCYHHGISHYTDADLRAILVGVARVFPSVRTLDFLGGEDGFANHPLSYQDIARLVQTIHGLRCVELVVFPHGEAYSRSGTDGFEPLSRSRVDDYPRILWPEL</sequence>
<dbReference type="InParanoid" id="A0A165G0N7"/>
<name>A0A165G0N7_EXIGL</name>
<feature type="domain" description="F-box" evidence="1">
    <location>
        <begin position="1"/>
        <end position="43"/>
    </location>
</feature>
<keyword evidence="3" id="KW-1185">Reference proteome</keyword>
<gene>
    <name evidence="2" type="ORF">EXIGLDRAFT_721048</name>
</gene>
<organism evidence="2 3">
    <name type="scientific">Exidia glandulosa HHB12029</name>
    <dbReference type="NCBI Taxonomy" id="1314781"/>
    <lineage>
        <taxon>Eukaryota</taxon>
        <taxon>Fungi</taxon>
        <taxon>Dikarya</taxon>
        <taxon>Basidiomycota</taxon>
        <taxon>Agaricomycotina</taxon>
        <taxon>Agaricomycetes</taxon>
        <taxon>Auriculariales</taxon>
        <taxon>Exidiaceae</taxon>
        <taxon>Exidia</taxon>
    </lineage>
</organism>
<dbReference type="InterPro" id="IPR001810">
    <property type="entry name" value="F-box_dom"/>
</dbReference>
<dbReference type="AlphaFoldDB" id="A0A165G0N7"/>
<dbReference type="SUPFAM" id="SSF81383">
    <property type="entry name" value="F-box domain"/>
    <property type="match status" value="1"/>
</dbReference>
<proteinExistence type="predicted"/>
<reference evidence="2 3" key="1">
    <citation type="journal article" date="2016" name="Mol. Biol. Evol.">
        <title>Comparative Genomics of Early-Diverging Mushroom-Forming Fungi Provides Insights into the Origins of Lignocellulose Decay Capabilities.</title>
        <authorList>
            <person name="Nagy L.G."/>
            <person name="Riley R."/>
            <person name="Tritt A."/>
            <person name="Adam C."/>
            <person name="Daum C."/>
            <person name="Floudas D."/>
            <person name="Sun H."/>
            <person name="Yadav J.S."/>
            <person name="Pangilinan J."/>
            <person name="Larsson K.H."/>
            <person name="Matsuura K."/>
            <person name="Barry K."/>
            <person name="Labutti K."/>
            <person name="Kuo R."/>
            <person name="Ohm R.A."/>
            <person name="Bhattacharya S.S."/>
            <person name="Shirouzu T."/>
            <person name="Yoshinaga Y."/>
            <person name="Martin F.M."/>
            <person name="Grigoriev I.V."/>
            <person name="Hibbett D.S."/>
        </authorList>
    </citation>
    <scope>NUCLEOTIDE SEQUENCE [LARGE SCALE GENOMIC DNA]</scope>
    <source>
        <strain evidence="2 3">HHB12029</strain>
    </source>
</reference>